<organism evidence="2 3">
    <name type="scientific">Haloferula sargassicola</name>
    <dbReference type="NCBI Taxonomy" id="490096"/>
    <lineage>
        <taxon>Bacteria</taxon>
        <taxon>Pseudomonadati</taxon>
        <taxon>Verrucomicrobiota</taxon>
        <taxon>Verrucomicrobiia</taxon>
        <taxon>Verrucomicrobiales</taxon>
        <taxon>Verrucomicrobiaceae</taxon>
        <taxon>Haloferula</taxon>
    </lineage>
</organism>
<dbReference type="Pfam" id="PF13185">
    <property type="entry name" value="GAF_2"/>
    <property type="match status" value="1"/>
</dbReference>
<dbReference type="Proteomes" id="UP001476282">
    <property type="component" value="Unassembled WGS sequence"/>
</dbReference>
<dbReference type="InterPro" id="IPR003018">
    <property type="entry name" value="GAF"/>
</dbReference>
<protein>
    <recommendedName>
        <fullName evidence="1">GAF domain-containing protein</fullName>
    </recommendedName>
</protein>
<evidence type="ECO:0000259" key="1">
    <source>
        <dbReference type="Pfam" id="PF13185"/>
    </source>
</evidence>
<feature type="domain" description="GAF" evidence="1">
    <location>
        <begin position="9"/>
        <end position="140"/>
    </location>
</feature>
<dbReference type="InterPro" id="IPR029016">
    <property type="entry name" value="GAF-like_dom_sf"/>
</dbReference>
<dbReference type="RefSeq" id="WP_353565136.1">
    <property type="nucleotide sequence ID" value="NZ_BAABRI010000001.1"/>
</dbReference>
<proteinExistence type="predicted"/>
<evidence type="ECO:0000313" key="2">
    <source>
        <dbReference type="EMBL" id="GAA5480980.1"/>
    </source>
</evidence>
<dbReference type="SUPFAM" id="SSF55781">
    <property type="entry name" value="GAF domain-like"/>
    <property type="match status" value="1"/>
</dbReference>
<sequence>MTEDLQTDAREWLGRVLEDFGCQTGTLHRSPDGEWLELVVAIGVPESLMPAISRIPFGKGIAGAAAATREPVELCNLQQDLGGVAREGARQTKVAGSLAVPVFSPDGGRVIGTLGIGMPEPHDFSEAEKARLAKVAEEVAGVWAHDD</sequence>
<gene>
    <name evidence="2" type="ORF">Hsar01_00185</name>
</gene>
<name>A0ABP9UHI3_9BACT</name>
<accession>A0ABP9UHI3</accession>
<comment type="caution">
    <text evidence="2">The sequence shown here is derived from an EMBL/GenBank/DDBJ whole genome shotgun (WGS) entry which is preliminary data.</text>
</comment>
<dbReference type="Gene3D" id="3.30.450.40">
    <property type="match status" value="1"/>
</dbReference>
<keyword evidence="3" id="KW-1185">Reference proteome</keyword>
<dbReference type="EMBL" id="BAABRI010000001">
    <property type="protein sequence ID" value="GAA5480980.1"/>
    <property type="molecule type" value="Genomic_DNA"/>
</dbReference>
<reference evidence="2 3" key="1">
    <citation type="submission" date="2024-02" db="EMBL/GenBank/DDBJ databases">
        <title>Haloferula sargassicola NBRC 104335.</title>
        <authorList>
            <person name="Ichikawa N."/>
            <person name="Katano-Makiyama Y."/>
            <person name="Hidaka K."/>
        </authorList>
    </citation>
    <scope>NUCLEOTIDE SEQUENCE [LARGE SCALE GENOMIC DNA]</scope>
    <source>
        <strain evidence="2 3">NBRC 104335</strain>
    </source>
</reference>
<evidence type="ECO:0000313" key="3">
    <source>
        <dbReference type="Proteomes" id="UP001476282"/>
    </source>
</evidence>